<organism evidence="1 2">
    <name type="scientific">Liparis tanakae</name>
    <name type="common">Tanaka's snailfish</name>
    <dbReference type="NCBI Taxonomy" id="230148"/>
    <lineage>
        <taxon>Eukaryota</taxon>
        <taxon>Metazoa</taxon>
        <taxon>Chordata</taxon>
        <taxon>Craniata</taxon>
        <taxon>Vertebrata</taxon>
        <taxon>Euteleostomi</taxon>
        <taxon>Actinopterygii</taxon>
        <taxon>Neopterygii</taxon>
        <taxon>Teleostei</taxon>
        <taxon>Neoteleostei</taxon>
        <taxon>Acanthomorphata</taxon>
        <taxon>Eupercaria</taxon>
        <taxon>Perciformes</taxon>
        <taxon>Cottioidei</taxon>
        <taxon>Cottales</taxon>
        <taxon>Liparidae</taxon>
        <taxon>Liparis</taxon>
    </lineage>
</organism>
<evidence type="ECO:0000313" key="1">
    <source>
        <dbReference type="EMBL" id="TNN78057.1"/>
    </source>
</evidence>
<comment type="caution">
    <text evidence="1">The sequence shown here is derived from an EMBL/GenBank/DDBJ whole genome shotgun (WGS) entry which is preliminary data.</text>
</comment>
<sequence>MCAPVGEITETQCQARQLIAGWSKHLASRLSTAEVNHRTCKVCINNPSCGQRTTGPQDPVLHPIPTAGPHLLPGHQSAESSLLYLETLQPTLGFGYSYIDNTSLHRDIYTCAP</sequence>
<gene>
    <name evidence="1" type="ORF">EYF80_011811</name>
</gene>
<name>A0A4Z2IJT7_9TELE</name>
<dbReference type="EMBL" id="SRLO01000077">
    <property type="protein sequence ID" value="TNN78057.1"/>
    <property type="molecule type" value="Genomic_DNA"/>
</dbReference>
<keyword evidence="2" id="KW-1185">Reference proteome</keyword>
<accession>A0A4Z2IJT7</accession>
<dbReference type="AlphaFoldDB" id="A0A4Z2IJT7"/>
<dbReference type="Proteomes" id="UP000314294">
    <property type="component" value="Unassembled WGS sequence"/>
</dbReference>
<proteinExistence type="predicted"/>
<protein>
    <submittedName>
        <fullName evidence="1">Uncharacterized protein</fullName>
    </submittedName>
</protein>
<reference evidence="1 2" key="1">
    <citation type="submission" date="2019-03" db="EMBL/GenBank/DDBJ databases">
        <title>First draft genome of Liparis tanakae, snailfish: a comprehensive survey of snailfish specific genes.</title>
        <authorList>
            <person name="Kim W."/>
            <person name="Song I."/>
            <person name="Jeong J.-H."/>
            <person name="Kim D."/>
            <person name="Kim S."/>
            <person name="Ryu S."/>
            <person name="Song J.Y."/>
            <person name="Lee S.K."/>
        </authorList>
    </citation>
    <scope>NUCLEOTIDE SEQUENCE [LARGE SCALE GENOMIC DNA]</scope>
    <source>
        <tissue evidence="1">Muscle</tissue>
    </source>
</reference>
<evidence type="ECO:0000313" key="2">
    <source>
        <dbReference type="Proteomes" id="UP000314294"/>
    </source>
</evidence>